<gene>
    <name evidence="6 7" type="primary">pyrE</name>
    <name evidence="7" type="ORF">E6K79_02330</name>
</gene>
<keyword evidence="3 6" id="KW-0328">Glycosyltransferase</keyword>
<comment type="pathway">
    <text evidence="1 6">Pyrimidine metabolism; UMP biosynthesis via de novo pathway; UMP from orotate: step 1/2.</text>
</comment>
<evidence type="ECO:0000313" key="8">
    <source>
        <dbReference type="Proteomes" id="UP000317691"/>
    </source>
</evidence>
<comment type="caution">
    <text evidence="6">Lacks conserved residue(s) required for the propagation of feature annotation.</text>
</comment>
<feature type="binding site" evidence="6">
    <location>
        <position position="135"/>
    </location>
    <ligand>
        <name>orotate</name>
        <dbReference type="ChEBI" id="CHEBI:30839"/>
    </ligand>
</feature>
<feature type="binding site" evidence="6">
    <location>
        <position position="105"/>
    </location>
    <ligand>
        <name>5-phospho-alpha-D-ribose 1-diphosphate</name>
        <dbReference type="ChEBI" id="CHEBI:58017"/>
        <note>ligand shared between dimeric partners</note>
    </ligand>
</feature>
<comment type="function">
    <text evidence="6">Catalyzes the transfer of a ribosyl phosphate group from 5-phosphoribose 1-diphosphate to orotate, leading to the formation of orotidine monophosphate (OMP).</text>
</comment>
<evidence type="ECO:0000313" key="7">
    <source>
        <dbReference type="EMBL" id="TMQ66762.1"/>
    </source>
</evidence>
<dbReference type="PANTHER" id="PTHR19278:SF9">
    <property type="entry name" value="URIDINE 5'-MONOPHOSPHATE SYNTHASE"/>
    <property type="match status" value="1"/>
</dbReference>
<comment type="catalytic activity">
    <reaction evidence="6">
        <text>orotidine 5'-phosphate + diphosphate = orotate + 5-phospho-alpha-D-ribose 1-diphosphate</text>
        <dbReference type="Rhea" id="RHEA:10380"/>
        <dbReference type="ChEBI" id="CHEBI:30839"/>
        <dbReference type="ChEBI" id="CHEBI:33019"/>
        <dbReference type="ChEBI" id="CHEBI:57538"/>
        <dbReference type="ChEBI" id="CHEBI:58017"/>
        <dbReference type="EC" id="2.4.2.10"/>
    </reaction>
</comment>
<keyword evidence="5 6" id="KW-0665">Pyrimidine biosynthesis</keyword>
<name>A0A538TT16_UNCEI</name>
<feature type="binding site" evidence="6">
    <location>
        <position position="109"/>
    </location>
    <ligand>
        <name>5-phospho-alpha-D-ribose 1-diphosphate</name>
        <dbReference type="ChEBI" id="CHEBI:58017"/>
        <note>ligand shared between dimeric partners</note>
    </ligand>
</feature>
<dbReference type="CDD" id="cd06223">
    <property type="entry name" value="PRTases_typeI"/>
    <property type="match status" value="1"/>
</dbReference>
<dbReference type="Gene3D" id="3.40.50.2020">
    <property type="match status" value="1"/>
</dbReference>
<dbReference type="GO" id="GO:0019856">
    <property type="term" value="P:pyrimidine nucleobase biosynthetic process"/>
    <property type="evidence" value="ECO:0007669"/>
    <property type="project" value="TreeGrafter"/>
</dbReference>
<evidence type="ECO:0000256" key="5">
    <source>
        <dbReference type="ARBA" id="ARBA00022975"/>
    </source>
</evidence>
<dbReference type="InterPro" id="IPR004467">
    <property type="entry name" value="Or_phspho_trans_dom"/>
</dbReference>
<feature type="binding site" evidence="6">
    <location>
        <position position="111"/>
    </location>
    <ligand>
        <name>5-phospho-alpha-D-ribose 1-diphosphate</name>
        <dbReference type="ChEBI" id="CHEBI:58017"/>
        <note>ligand shared between dimeric partners</note>
    </ligand>
</feature>
<reference evidence="7 8" key="1">
    <citation type="journal article" date="2019" name="Nat. Microbiol.">
        <title>Mediterranean grassland soil C-N compound turnover is dependent on rainfall and depth, and is mediated by genomically divergent microorganisms.</title>
        <authorList>
            <person name="Diamond S."/>
            <person name="Andeer P.F."/>
            <person name="Li Z."/>
            <person name="Crits-Christoph A."/>
            <person name="Burstein D."/>
            <person name="Anantharaman K."/>
            <person name="Lane K.R."/>
            <person name="Thomas B.C."/>
            <person name="Pan C."/>
            <person name="Northen T.R."/>
            <person name="Banfield J.F."/>
        </authorList>
    </citation>
    <scope>NUCLEOTIDE SEQUENCE [LARGE SCALE GENOMIC DNA]</scope>
    <source>
        <strain evidence="7">WS_9</strain>
    </source>
</reference>
<dbReference type="Proteomes" id="UP000317691">
    <property type="component" value="Unassembled WGS sequence"/>
</dbReference>
<evidence type="ECO:0000256" key="1">
    <source>
        <dbReference type="ARBA" id="ARBA00004889"/>
    </source>
</evidence>
<comment type="subunit">
    <text evidence="6">Homodimer.</text>
</comment>
<dbReference type="HAMAP" id="MF_01208">
    <property type="entry name" value="PyrE"/>
    <property type="match status" value="1"/>
</dbReference>
<dbReference type="SUPFAM" id="SSF53271">
    <property type="entry name" value="PRTase-like"/>
    <property type="match status" value="1"/>
</dbReference>
<evidence type="ECO:0000256" key="3">
    <source>
        <dbReference type="ARBA" id="ARBA00022676"/>
    </source>
</evidence>
<comment type="caution">
    <text evidence="7">The sequence shown here is derived from an EMBL/GenBank/DDBJ whole genome shotgun (WGS) entry which is preliminary data.</text>
</comment>
<dbReference type="GO" id="GO:0000287">
    <property type="term" value="F:magnesium ion binding"/>
    <property type="evidence" value="ECO:0007669"/>
    <property type="project" value="UniProtKB-UniRule"/>
</dbReference>
<dbReference type="PANTHER" id="PTHR19278">
    <property type="entry name" value="OROTATE PHOSPHORIBOSYLTRANSFERASE"/>
    <property type="match status" value="1"/>
</dbReference>
<feature type="binding site" description="in other chain" evidence="6">
    <location>
        <position position="106"/>
    </location>
    <ligand>
        <name>5-phospho-alpha-D-ribose 1-diphosphate</name>
        <dbReference type="ChEBI" id="CHEBI:58017"/>
        <note>ligand shared between dimeric partners</note>
    </ligand>
</feature>
<dbReference type="EMBL" id="VBOZ01000008">
    <property type="protein sequence ID" value="TMQ66762.1"/>
    <property type="molecule type" value="Genomic_DNA"/>
</dbReference>
<dbReference type="GO" id="GO:0004588">
    <property type="term" value="F:orotate phosphoribosyltransferase activity"/>
    <property type="evidence" value="ECO:0007669"/>
    <property type="project" value="UniProtKB-UniRule"/>
</dbReference>
<evidence type="ECO:0000256" key="6">
    <source>
        <dbReference type="HAMAP-Rule" id="MF_01208"/>
    </source>
</evidence>
<dbReference type="GO" id="GO:0044205">
    <property type="term" value="P:'de novo' UMP biosynthetic process"/>
    <property type="evidence" value="ECO:0007669"/>
    <property type="project" value="UniProtKB-UniRule"/>
</dbReference>
<dbReference type="InterPro" id="IPR023031">
    <property type="entry name" value="OPRT"/>
</dbReference>
<dbReference type="EC" id="2.4.2.10" evidence="2 6"/>
<dbReference type="AlphaFoldDB" id="A0A538TT16"/>
<keyword evidence="4 6" id="KW-0808">Transferase</keyword>
<accession>A0A538TT16</accession>
<feature type="binding site" evidence="6">
    <location>
        <position position="163"/>
    </location>
    <ligand>
        <name>orotate</name>
        <dbReference type="ChEBI" id="CHEBI:30839"/>
    </ligand>
</feature>
<keyword evidence="6" id="KW-0460">Magnesium</keyword>
<proteinExistence type="inferred from homology"/>
<sequence length="189" mass="19980">METMTAHPSPAAARARLKQILAERSIRFGDFTLSSGAKSKYYADVRQTSLHPEGALLIARLLDPILAEHGVKSIGGLTLGADPIVGATIAWTQLQGRGLVGFLVRKEQKSHGTGNRIEGPFDKALPAAIVDDVVTKGGSALQAHDAVKAAGGEVRVVVCVVDRGEGGGEEFATRGVPFRALFQIQEFLP</sequence>
<feature type="binding site" description="in other chain" evidence="6">
    <location>
        <begin position="131"/>
        <end position="139"/>
    </location>
    <ligand>
        <name>5-phospho-alpha-D-ribose 1-diphosphate</name>
        <dbReference type="ChEBI" id="CHEBI:58017"/>
        <note>ligand shared between dimeric partners</note>
    </ligand>
</feature>
<dbReference type="InterPro" id="IPR029057">
    <property type="entry name" value="PRTase-like"/>
</dbReference>
<evidence type="ECO:0000256" key="4">
    <source>
        <dbReference type="ARBA" id="ARBA00022679"/>
    </source>
</evidence>
<comment type="similarity">
    <text evidence="6">Belongs to the purine/pyrimidine phosphoribosyltransferase family. PyrE subfamily.</text>
</comment>
<dbReference type="NCBIfam" id="TIGR00336">
    <property type="entry name" value="pyrE"/>
    <property type="match status" value="1"/>
</dbReference>
<evidence type="ECO:0000256" key="2">
    <source>
        <dbReference type="ARBA" id="ARBA00011971"/>
    </source>
</evidence>
<dbReference type="InterPro" id="IPR000836">
    <property type="entry name" value="PRTase_dom"/>
</dbReference>
<dbReference type="UniPathway" id="UPA00070">
    <property type="reaction ID" value="UER00119"/>
</dbReference>
<comment type="cofactor">
    <cofactor evidence="6">
        <name>Mg(2+)</name>
        <dbReference type="ChEBI" id="CHEBI:18420"/>
    </cofactor>
</comment>
<protein>
    <recommendedName>
        <fullName evidence="2 6">Orotate phosphoribosyltransferase</fullName>
        <shortName evidence="6">OPRT</shortName>
        <shortName evidence="6">OPRTase</shortName>
        <ecNumber evidence="2 6">2.4.2.10</ecNumber>
    </recommendedName>
</protein>
<organism evidence="7 8">
    <name type="scientific">Eiseniibacteriota bacterium</name>
    <dbReference type="NCBI Taxonomy" id="2212470"/>
    <lineage>
        <taxon>Bacteria</taxon>
        <taxon>Candidatus Eiseniibacteriota</taxon>
    </lineage>
</organism>